<dbReference type="AlphaFoldDB" id="A0AAD6UVI6"/>
<dbReference type="Gene3D" id="1.25.40.10">
    <property type="entry name" value="Tetratricopeptide repeat domain"/>
    <property type="match status" value="2"/>
</dbReference>
<name>A0AAD6UVI6_9AGAR</name>
<protein>
    <submittedName>
        <fullName evidence="1">Uncharacterized protein</fullName>
    </submittedName>
</protein>
<proteinExistence type="predicted"/>
<sequence>MCKYYLDLKKSYGNPRLRYSGDLEPKTLHKIHTFVEAQQDGNKIKILLRMSEKNTLLKDCKTGLQNAFDVFKVNTANLSKDINEMQKNAMERHQEVLDLIASLSDTTDSETTSSLSRVLSSSFNRSTASNMGNRHIENSAKTIALRLLRRGCDSRSVTKAAAVGWGVGGREDVEEQRGRHAQTHAASVPPALQFLEQGEWAKPVLQELCFIIQTSSLNMGSVGSLLPVMLGKNHTQQVIHHFASGPRTLVILDNLETAWESIESRKEIEEFLALLTDIQHLALIITMRGTERPAQVRWTRPFLEPLSPLAYDAAQKTFLDIAGEYHDTNDMDKILHLTDNMPLAIDLMAHLADSEGCAAVLSRWDTEKTSLPSGGIYLELRKSNFPIHNILECKATLLRTSLAYNSTQKRLKVLIPIQKYMQSYHPAQLVIVEPLLHHYWELLELYAKHNGTMLAEIIPQITMAFVNIQSLLSFRIQQQELDHRQRLSTVIPLLDLVAASLPTPVDHELEVYFVSELFYALNVRKTPQTEALIEQALGHFLYINDSNVKCRFYNSVAQYYRLQYDLTLAAEFHQKALRLSVSTGQTSRQSQALAGLAWIKWQLGDYLTGKALACESQKIAQLTAALYREADALLIEAMCLTDLGSYPKAITQHERAQSLYSLCDMARCPTAMNSMNNLAEIYNIKSEYIRAKDIHTKLLSCAVETDTYNVAFSCLNLADIDMSLDTPIQDVKKNIDTARSLFNELGYSLGSTLCDTVQANLYLRAGNMSSAKRDLERVLHHTWGKPSEVTTYCLETLGDIKQWSSIYWTSTSPTVLLVHALRTKKKIVIYKALQFLGDFFLVEGDQNTAISLFTIALDAFTYMDIHRSRAECMLQLGDISKMKGDFGKAEELWKLARPLFECSSQEKKVALINEKLLSIQSILPDAHKLQLLTVGL</sequence>
<dbReference type="EMBL" id="JARJCW010000087">
    <property type="protein sequence ID" value="KAJ7195964.1"/>
    <property type="molecule type" value="Genomic_DNA"/>
</dbReference>
<dbReference type="InterPro" id="IPR019734">
    <property type="entry name" value="TPR_rpt"/>
</dbReference>
<evidence type="ECO:0000313" key="1">
    <source>
        <dbReference type="EMBL" id="KAJ7195964.1"/>
    </source>
</evidence>
<dbReference type="InterPro" id="IPR011990">
    <property type="entry name" value="TPR-like_helical_dom_sf"/>
</dbReference>
<dbReference type="Proteomes" id="UP001219525">
    <property type="component" value="Unassembled WGS sequence"/>
</dbReference>
<accession>A0AAD6UVI6</accession>
<dbReference type="SMART" id="SM00028">
    <property type="entry name" value="TPR"/>
    <property type="match status" value="5"/>
</dbReference>
<comment type="caution">
    <text evidence="1">The sequence shown here is derived from an EMBL/GenBank/DDBJ whole genome shotgun (WGS) entry which is preliminary data.</text>
</comment>
<gene>
    <name evidence="1" type="ORF">GGX14DRAFT_674233</name>
</gene>
<keyword evidence="2" id="KW-1185">Reference proteome</keyword>
<dbReference type="SUPFAM" id="SSF81901">
    <property type="entry name" value="HCP-like"/>
    <property type="match status" value="1"/>
</dbReference>
<organism evidence="1 2">
    <name type="scientific">Mycena pura</name>
    <dbReference type="NCBI Taxonomy" id="153505"/>
    <lineage>
        <taxon>Eukaryota</taxon>
        <taxon>Fungi</taxon>
        <taxon>Dikarya</taxon>
        <taxon>Basidiomycota</taxon>
        <taxon>Agaricomycotina</taxon>
        <taxon>Agaricomycetes</taxon>
        <taxon>Agaricomycetidae</taxon>
        <taxon>Agaricales</taxon>
        <taxon>Marasmiineae</taxon>
        <taxon>Mycenaceae</taxon>
        <taxon>Mycena</taxon>
    </lineage>
</organism>
<evidence type="ECO:0000313" key="2">
    <source>
        <dbReference type="Proteomes" id="UP001219525"/>
    </source>
</evidence>
<dbReference type="SUPFAM" id="SSF48452">
    <property type="entry name" value="TPR-like"/>
    <property type="match status" value="2"/>
</dbReference>
<reference evidence="1" key="1">
    <citation type="submission" date="2023-03" db="EMBL/GenBank/DDBJ databases">
        <title>Massive genome expansion in bonnet fungi (Mycena s.s.) driven by repeated elements and novel gene families across ecological guilds.</title>
        <authorList>
            <consortium name="Lawrence Berkeley National Laboratory"/>
            <person name="Harder C.B."/>
            <person name="Miyauchi S."/>
            <person name="Viragh M."/>
            <person name="Kuo A."/>
            <person name="Thoen E."/>
            <person name="Andreopoulos B."/>
            <person name="Lu D."/>
            <person name="Skrede I."/>
            <person name="Drula E."/>
            <person name="Henrissat B."/>
            <person name="Morin E."/>
            <person name="Kohler A."/>
            <person name="Barry K."/>
            <person name="LaButti K."/>
            <person name="Morin E."/>
            <person name="Salamov A."/>
            <person name="Lipzen A."/>
            <person name="Mereny Z."/>
            <person name="Hegedus B."/>
            <person name="Baldrian P."/>
            <person name="Stursova M."/>
            <person name="Weitz H."/>
            <person name="Taylor A."/>
            <person name="Grigoriev I.V."/>
            <person name="Nagy L.G."/>
            <person name="Martin F."/>
            <person name="Kauserud H."/>
        </authorList>
    </citation>
    <scope>NUCLEOTIDE SEQUENCE</scope>
    <source>
        <strain evidence="1">9144</strain>
    </source>
</reference>